<feature type="domain" description="YknX-like beta-barrel" evidence="6">
    <location>
        <begin position="209"/>
        <end position="287"/>
    </location>
</feature>
<dbReference type="Gene3D" id="2.40.50.100">
    <property type="match status" value="1"/>
</dbReference>
<feature type="compositionally biased region" description="Acidic residues" evidence="2">
    <location>
        <begin position="388"/>
        <end position="397"/>
    </location>
</feature>
<comment type="caution">
    <text evidence="7">The sequence shown here is derived from an EMBL/GenBank/DDBJ whole genome shotgun (WGS) entry which is preliminary data.</text>
</comment>
<evidence type="ECO:0000259" key="4">
    <source>
        <dbReference type="Pfam" id="PF25876"/>
    </source>
</evidence>
<evidence type="ECO:0000256" key="1">
    <source>
        <dbReference type="ARBA" id="ARBA00009477"/>
    </source>
</evidence>
<feature type="transmembrane region" description="Helical" evidence="3">
    <location>
        <begin position="6"/>
        <end position="23"/>
    </location>
</feature>
<dbReference type="InterPro" id="IPR006143">
    <property type="entry name" value="RND_pump_MFP"/>
</dbReference>
<dbReference type="Gene3D" id="2.40.30.170">
    <property type="match status" value="1"/>
</dbReference>
<dbReference type="Pfam" id="PF25876">
    <property type="entry name" value="HH_MFP_RND"/>
    <property type="match status" value="1"/>
</dbReference>
<proteinExistence type="inferred from homology"/>
<accession>A0A523UYM4</accession>
<keyword evidence="3" id="KW-1133">Transmembrane helix</keyword>
<dbReference type="Proteomes" id="UP000315525">
    <property type="component" value="Unassembled WGS sequence"/>
</dbReference>
<sequence length="397" mass="43501">MKKKVIIGAGIVLFIAIVVILNLKRGEEKKSVEAEVVKAASIVSRVRVEGTLKAENQVGIGSDVLGRLTKILVKEGDRVEKGTLLCTIDPRTYDARLAQARAQLRASQSRLAKAELDVGRYSQLLEEKLVSEEEYEGIRTQYDIYKAQVETEEFAVREARENLNKTTLRSPIAGEIVSLNKEEGEMVVMGTIGTPGSVIMIIAERSKMFVRAMVDETEIVRVEVGQEAEVEVDAFPDTTFSGHVARIGGMPVMDASASDQAVSFPVEVALEPGVTKLYPGMSATCNIIVAKKDSVLLVPYSSLGRREVEDEEKDILFTVESGVAKLKPVTIGVTGDKEAEIEEGLSLGDTVLVGPYKTLRELKDGDRVKVELKKDKDKDKEKDKDDADRDEGDNESL</sequence>
<feature type="domain" description="Multidrug resistance protein MdtA-like barrel-sandwich hybrid" evidence="5">
    <location>
        <begin position="56"/>
        <end position="190"/>
    </location>
</feature>
<dbReference type="PANTHER" id="PTHR30469">
    <property type="entry name" value="MULTIDRUG RESISTANCE PROTEIN MDTA"/>
    <property type="match status" value="1"/>
</dbReference>
<dbReference type="Gene3D" id="1.10.287.470">
    <property type="entry name" value="Helix hairpin bin"/>
    <property type="match status" value="1"/>
</dbReference>
<dbReference type="GO" id="GO:1990281">
    <property type="term" value="C:efflux pump complex"/>
    <property type="evidence" value="ECO:0007669"/>
    <property type="project" value="TreeGrafter"/>
</dbReference>
<organism evidence="7 8">
    <name type="scientific">candidate division TA06 bacterium</name>
    <dbReference type="NCBI Taxonomy" id="2250710"/>
    <lineage>
        <taxon>Bacteria</taxon>
        <taxon>Bacteria division TA06</taxon>
    </lineage>
</organism>
<dbReference type="GO" id="GO:0015562">
    <property type="term" value="F:efflux transmembrane transporter activity"/>
    <property type="evidence" value="ECO:0007669"/>
    <property type="project" value="TreeGrafter"/>
</dbReference>
<dbReference type="Pfam" id="PF25990">
    <property type="entry name" value="Beta-barrel_YknX"/>
    <property type="match status" value="1"/>
</dbReference>
<keyword evidence="3" id="KW-0812">Transmembrane</keyword>
<gene>
    <name evidence="7" type="ORF">E3J62_00930</name>
</gene>
<dbReference type="InterPro" id="IPR058624">
    <property type="entry name" value="MdtA-like_HH"/>
</dbReference>
<protein>
    <submittedName>
        <fullName evidence="7">Efflux RND transporter periplasmic adaptor subunit</fullName>
    </submittedName>
</protein>
<feature type="domain" description="Multidrug resistance protein MdtA-like alpha-helical hairpin" evidence="4">
    <location>
        <begin position="97"/>
        <end position="165"/>
    </location>
</feature>
<evidence type="ECO:0000259" key="5">
    <source>
        <dbReference type="Pfam" id="PF25917"/>
    </source>
</evidence>
<dbReference type="PANTHER" id="PTHR30469:SF33">
    <property type="entry name" value="SLR1207 PROTEIN"/>
    <property type="match status" value="1"/>
</dbReference>
<feature type="region of interest" description="Disordered" evidence="2">
    <location>
        <begin position="370"/>
        <end position="397"/>
    </location>
</feature>
<feature type="compositionally biased region" description="Basic and acidic residues" evidence="2">
    <location>
        <begin position="370"/>
        <end position="387"/>
    </location>
</feature>
<evidence type="ECO:0000313" key="7">
    <source>
        <dbReference type="EMBL" id="TET47600.1"/>
    </source>
</evidence>
<dbReference type="EMBL" id="SOJN01000013">
    <property type="protein sequence ID" value="TET47600.1"/>
    <property type="molecule type" value="Genomic_DNA"/>
</dbReference>
<dbReference type="NCBIfam" id="TIGR01730">
    <property type="entry name" value="RND_mfp"/>
    <property type="match status" value="1"/>
</dbReference>
<reference evidence="7 8" key="1">
    <citation type="submission" date="2019-03" db="EMBL/GenBank/DDBJ databases">
        <title>Metabolic potential of uncultured bacteria and archaea associated with petroleum seepage in deep-sea sediments.</title>
        <authorList>
            <person name="Dong X."/>
            <person name="Hubert C."/>
        </authorList>
    </citation>
    <scope>NUCLEOTIDE SEQUENCE [LARGE SCALE GENOMIC DNA]</scope>
    <source>
        <strain evidence="7">E44_bin18</strain>
    </source>
</reference>
<dbReference type="AlphaFoldDB" id="A0A523UYM4"/>
<name>A0A523UYM4_UNCT6</name>
<dbReference type="InterPro" id="IPR058636">
    <property type="entry name" value="Beta-barrel_YknX"/>
</dbReference>
<evidence type="ECO:0000256" key="2">
    <source>
        <dbReference type="SAM" id="MobiDB-lite"/>
    </source>
</evidence>
<dbReference type="InterPro" id="IPR058625">
    <property type="entry name" value="MdtA-like_BSH"/>
</dbReference>
<dbReference type="Pfam" id="PF25917">
    <property type="entry name" value="BSH_RND"/>
    <property type="match status" value="1"/>
</dbReference>
<evidence type="ECO:0000313" key="8">
    <source>
        <dbReference type="Proteomes" id="UP000315525"/>
    </source>
</evidence>
<dbReference type="Gene3D" id="6.20.50.140">
    <property type="match status" value="1"/>
</dbReference>
<comment type="similarity">
    <text evidence="1">Belongs to the membrane fusion protein (MFP) (TC 8.A.1) family.</text>
</comment>
<evidence type="ECO:0000256" key="3">
    <source>
        <dbReference type="SAM" id="Phobius"/>
    </source>
</evidence>
<keyword evidence="3" id="KW-0472">Membrane</keyword>
<evidence type="ECO:0000259" key="6">
    <source>
        <dbReference type="Pfam" id="PF25990"/>
    </source>
</evidence>
<dbReference type="SUPFAM" id="SSF111369">
    <property type="entry name" value="HlyD-like secretion proteins"/>
    <property type="match status" value="1"/>
</dbReference>